<keyword evidence="2" id="KW-0812">Transmembrane</keyword>
<dbReference type="InterPro" id="IPR036465">
    <property type="entry name" value="vWFA_dom_sf"/>
</dbReference>
<feature type="region of interest" description="Disordered" evidence="1">
    <location>
        <begin position="1"/>
        <end position="22"/>
    </location>
</feature>
<feature type="domain" description="VWFA" evidence="3">
    <location>
        <begin position="395"/>
        <end position="593"/>
    </location>
</feature>
<accession>A0ABW8ASX6</accession>
<proteinExistence type="predicted"/>
<feature type="transmembrane region" description="Helical" evidence="2">
    <location>
        <begin position="57"/>
        <end position="75"/>
    </location>
</feature>
<evidence type="ECO:0000256" key="1">
    <source>
        <dbReference type="SAM" id="MobiDB-lite"/>
    </source>
</evidence>
<keyword evidence="2" id="KW-1133">Transmembrane helix</keyword>
<evidence type="ECO:0000313" key="4">
    <source>
        <dbReference type="EMBL" id="MFI7589073.1"/>
    </source>
</evidence>
<keyword evidence="2" id="KW-0472">Membrane</keyword>
<dbReference type="InterPro" id="IPR002035">
    <property type="entry name" value="VWF_A"/>
</dbReference>
<dbReference type="RefSeq" id="WP_398283407.1">
    <property type="nucleotide sequence ID" value="NZ_JBITLV010000006.1"/>
</dbReference>
<gene>
    <name evidence="4" type="ORF">ACIB24_18580</name>
</gene>
<dbReference type="Proteomes" id="UP001612915">
    <property type="component" value="Unassembled WGS sequence"/>
</dbReference>
<comment type="caution">
    <text evidence="4">The sequence shown here is derived from an EMBL/GenBank/DDBJ whole genome shotgun (WGS) entry which is preliminary data.</text>
</comment>
<sequence>MGRHTDGPSTGRVKVLTPSTGVQRVARLDPRTDPRTPARPLRAPVTGRRGMGLPAKLALVVVLLVTVLGAGVLLGPAEALGKLPWAGAAPCTAETVDVVVAPELVSTVTQILKPVDGDIVDDQRHCVAVQVRGQEPQDTLASADLLPADRAPNLWVPDSVVWGQKATRWAPQTVGLLATTPVVVTTSKFAAQNLGWTQKDGDPTWKAVLRGKQSVAVPDFRTQTEGLEALIALWQSLGGGKKADEAVVAAVFAGDREEIPSVGDALANARSGSSTAPLVPVTEQAVAYNNAVNQRSNLVAIYPKEGSPLMEYPILRVGGQQLSAGRQAAVARVQEGLMSARSKELVRQAGFRGPDGRSAVGDGIDPLQTRKLEPPSASAVNGMVSRIEALARPSRILAVIDVSGSMRAPLDDGLTRISLAAAAARLGANLLPDSAYVGAWTFAGKVDGNRDWTERAALKKLGSSTKSGQSWRSHLLELTQNFESYLSGGGTGLYDTTLASFDYMHDHYDPKAVNAIILLSDGANADSGSASLGKVVSEIKKRNKGTEKVAIYTAGLGPDADYGALKAIAEASGGNWYRIDTAAEGQEALLDGLRRSRELAKIGS</sequence>
<organism evidence="4 5">
    <name type="scientific">Spongisporangium articulatum</name>
    <dbReference type="NCBI Taxonomy" id="3362603"/>
    <lineage>
        <taxon>Bacteria</taxon>
        <taxon>Bacillati</taxon>
        <taxon>Actinomycetota</taxon>
        <taxon>Actinomycetes</taxon>
        <taxon>Kineosporiales</taxon>
        <taxon>Kineosporiaceae</taxon>
        <taxon>Spongisporangium</taxon>
    </lineage>
</organism>
<reference evidence="4 5" key="1">
    <citation type="submission" date="2024-10" db="EMBL/GenBank/DDBJ databases">
        <title>The Natural Products Discovery Center: Release of the First 8490 Sequenced Strains for Exploring Actinobacteria Biosynthetic Diversity.</title>
        <authorList>
            <person name="Kalkreuter E."/>
            <person name="Kautsar S.A."/>
            <person name="Yang D."/>
            <person name="Bader C.D."/>
            <person name="Teijaro C.N."/>
            <person name="Fluegel L."/>
            <person name="Davis C.M."/>
            <person name="Simpson J.R."/>
            <person name="Lauterbach L."/>
            <person name="Steele A.D."/>
            <person name="Gui C."/>
            <person name="Meng S."/>
            <person name="Li G."/>
            <person name="Viehrig K."/>
            <person name="Ye F."/>
            <person name="Su P."/>
            <person name="Kiefer A.F."/>
            <person name="Nichols A."/>
            <person name="Cepeda A.J."/>
            <person name="Yan W."/>
            <person name="Fan B."/>
            <person name="Jiang Y."/>
            <person name="Adhikari A."/>
            <person name="Zheng C.-J."/>
            <person name="Schuster L."/>
            <person name="Cowan T.M."/>
            <person name="Smanski M.J."/>
            <person name="Chevrette M.G."/>
            <person name="De Carvalho L.P.S."/>
            <person name="Shen B."/>
        </authorList>
    </citation>
    <scope>NUCLEOTIDE SEQUENCE [LARGE SCALE GENOMIC DNA]</scope>
    <source>
        <strain evidence="4 5">NPDC049639</strain>
    </source>
</reference>
<name>A0ABW8ASX6_9ACTN</name>
<evidence type="ECO:0000259" key="3">
    <source>
        <dbReference type="PROSITE" id="PS50234"/>
    </source>
</evidence>
<keyword evidence="5" id="KW-1185">Reference proteome</keyword>
<dbReference type="SUPFAM" id="SSF53300">
    <property type="entry name" value="vWA-like"/>
    <property type="match status" value="1"/>
</dbReference>
<dbReference type="EMBL" id="JBITLV010000006">
    <property type="protein sequence ID" value="MFI7589073.1"/>
    <property type="molecule type" value="Genomic_DNA"/>
</dbReference>
<protein>
    <submittedName>
        <fullName evidence="4">VWA domain-containing protein</fullName>
    </submittedName>
</protein>
<evidence type="ECO:0000256" key="2">
    <source>
        <dbReference type="SAM" id="Phobius"/>
    </source>
</evidence>
<evidence type="ECO:0000313" key="5">
    <source>
        <dbReference type="Proteomes" id="UP001612915"/>
    </source>
</evidence>
<dbReference type="SMART" id="SM00327">
    <property type="entry name" value="VWA"/>
    <property type="match status" value="1"/>
</dbReference>
<dbReference type="PROSITE" id="PS50234">
    <property type="entry name" value="VWFA"/>
    <property type="match status" value="1"/>
</dbReference>
<dbReference type="Gene3D" id="3.40.50.410">
    <property type="entry name" value="von Willebrand factor, type A domain"/>
    <property type="match status" value="1"/>
</dbReference>